<dbReference type="InterPro" id="IPR036412">
    <property type="entry name" value="HAD-like_sf"/>
</dbReference>
<keyword evidence="2" id="KW-0479">Metal-binding</keyword>
<dbReference type="SFLD" id="SFLDS00003">
    <property type="entry name" value="Haloacid_Dehalogenase"/>
    <property type="match status" value="1"/>
</dbReference>
<dbReference type="NCBIfam" id="TIGR01509">
    <property type="entry name" value="HAD-SF-IA-v3"/>
    <property type="match status" value="1"/>
</dbReference>
<dbReference type="PANTHER" id="PTHR46470">
    <property type="entry name" value="N-ACYLNEURAMINATE-9-PHOSPHATASE"/>
    <property type="match status" value="1"/>
</dbReference>
<dbReference type="NCBIfam" id="TIGR01549">
    <property type="entry name" value="HAD-SF-IA-v1"/>
    <property type="match status" value="1"/>
</dbReference>
<dbReference type="GO" id="GO:0046872">
    <property type="term" value="F:metal ion binding"/>
    <property type="evidence" value="ECO:0007669"/>
    <property type="project" value="UniProtKB-KW"/>
</dbReference>
<comment type="cofactor">
    <cofactor evidence="1">
        <name>Mg(2+)</name>
        <dbReference type="ChEBI" id="CHEBI:18420"/>
    </cofactor>
</comment>
<dbReference type="GO" id="GO:0044281">
    <property type="term" value="P:small molecule metabolic process"/>
    <property type="evidence" value="ECO:0007669"/>
    <property type="project" value="UniProtKB-ARBA"/>
</dbReference>
<evidence type="ECO:0000256" key="1">
    <source>
        <dbReference type="ARBA" id="ARBA00001946"/>
    </source>
</evidence>
<reference evidence="5 6" key="1">
    <citation type="submission" date="2017-12" db="EMBL/GenBank/DDBJ databases">
        <title>Genome sequence of the mycotoxigenic crop pathogen Fusarium proliferatum, strain ITEM 2341 from Date Palm.</title>
        <authorList>
            <person name="Almiman B.F."/>
            <person name="Shittu T.A."/>
            <person name="Muthumeenakshi S."/>
            <person name="Baroncelli R."/>
            <person name="Sreenivasaprasada S."/>
        </authorList>
    </citation>
    <scope>NUCLEOTIDE SEQUENCE [LARGE SCALE GENOMIC DNA]</scope>
    <source>
        <strain evidence="5 6">ITEM 2341</strain>
    </source>
</reference>
<dbReference type="SUPFAM" id="SSF56784">
    <property type="entry name" value="HAD-like"/>
    <property type="match status" value="1"/>
</dbReference>
<evidence type="ECO:0000256" key="3">
    <source>
        <dbReference type="ARBA" id="ARBA00022801"/>
    </source>
</evidence>
<protein>
    <submittedName>
        <fullName evidence="5">Uncharacterized protein</fullName>
    </submittedName>
</protein>
<dbReference type="InterPro" id="IPR023214">
    <property type="entry name" value="HAD_sf"/>
</dbReference>
<keyword evidence="4" id="KW-0460">Magnesium</keyword>
<proteinExistence type="predicted"/>
<name>A0A365MRJ9_GIBIN</name>
<dbReference type="InterPro" id="IPR051400">
    <property type="entry name" value="HAD-like_hydrolase"/>
</dbReference>
<dbReference type="SFLD" id="SFLDG01129">
    <property type="entry name" value="C1.5:_HAD__Beta-PGM__Phosphata"/>
    <property type="match status" value="1"/>
</dbReference>
<evidence type="ECO:0000256" key="4">
    <source>
        <dbReference type="ARBA" id="ARBA00022842"/>
    </source>
</evidence>
<keyword evidence="3" id="KW-0378">Hydrolase</keyword>
<dbReference type="AlphaFoldDB" id="A0A365MRJ9"/>
<comment type="caution">
    <text evidence="5">The sequence shown here is derived from an EMBL/GenBank/DDBJ whole genome shotgun (WGS) entry which is preliminary data.</text>
</comment>
<evidence type="ECO:0000256" key="2">
    <source>
        <dbReference type="ARBA" id="ARBA00022723"/>
    </source>
</evidence>
<evidence type="ECO:0000313" key="6">
    <source>
        <dbReference type="Proteomes" id="UP000251714"/>
    </source>
</evidence>
<evidence type="ECO:0000313" key="5">
    <source>
        <dbReference type="EMBL" id="RBA11171.1"/>
    </source>
</evidence>
<accession>A0A365MRJ9</accession>
<dbReference type="InterPro" id="IPR006439">
    <property type="entry name" value="HAD-SF_hydro_IA"/>
</dbReference>
<dbReference type="GO" id="GO:0016791">
    <property type="term" value="F:phosphatase activity"/>
    <property type="evidence" value="ECO:0007669"/>
    <property type="project" value="UniProtKB-ARBA"/>
</dbReference>
<gene>
    <name evidence="5" type="ORF">FPRO05_04344</name>
</gene>
<dbReference type="Gene3D" id="3.40.50.1000">
    <property type="entry name" value="HAD superfamily/HAD-like"/>
    <property type="match status" value="1"/>
</dbReference>
<organism evidence="5 6">
    <name type="scientific">Gibberella intermedia</name>
    <name type="common">Bulb rot disease fungus</name>
    <name type="synonym">Fusarium proliferatum</name>
    <dbReference type="NCBI Taxonomy" id="948311"/>
    <lineage>
        <taxon>Eukaryota</taxon>
        <taxon>Fungi</taxon>
        <taxon>Dikarya</taxon>
        <taxon>Ascomycota</taxon>
        <taxon>Pezizomycotina</taxon>
        <taxon>Sordariomycetes</taxon>
        <taxon>Hypocreomycetidae</taxon>
        <taxon>Hypocreales</taxon>
        <taxon>Nectriaceae</taxon>
        <taxon>Fusarium</taxon>
        <taxon>Fusarium fujikuroi species complex</taxon>
    </lineage>
</organism>
<dbReference type="Proteomes" id="UP000251714">
    <property type="component" value="Unassembled WGS sequence"/>
</dbReference>
<dbReference type="PANTHER" id="PTHR46470:SF2">
    <property type="entry name" value="GLYCERALDEHYDE 3-PHOSPHATE PHOSPHATASE"/>
    <property type="match status" value="1"/>
</dbReference>
<sequence>MHSIFVSTNSATPVMSLPPPDNLFTIESQPTRTMVFFDLDNTLFNHQQSVYYAMSAVRILLPLPREIPLDVLVDKYNEALDLVYNQYLRNEIAHEDQDSAKIKLFFNSLDLGDPDSECIARFRRLYKRTYRVRRRAMPGSIETLRSLRKNGYRTAIITNGPTEIQIEKAKAIGVFDLVECVITSQDAGHPKPDVRIFQYALEKLEVKPDDALMVGDSVEADIKGALDAQISPILYSPGSNSSLKLVFGREVPVIRQFDQLPMVLEPPLDSGLD</sequence>
<dbReference type="Pfam" id="PF00702">
    <property type="entry name" value="Hydrolase"/>
    <property type="match status" value="1"/>
</dbReference>
<dbReference type="EMBL" id="PKMI01000050">
    <property type="protein sequence ID" value="RBA11171.1"/>
    <property type="molecule type" value="Genomic_DNA"/>
</dbReference>
<dbReference type="Gene3D" id="1.10.150.520">
    <property type="match status" value="1"/>
</dbReference>